<organism evidence="4 5">
    <name type="scientific">Phomopsis amygdali</name>
    <name type="common">Fusicoccum amygdali</name>
    <dbReference type="NCBI Taxonomy" id="1214568"/>
    <lineage>
        <taxon>Eukaryota</taxon>
        <taxon>Fungi</taxon>
        <taxon>Dikarya</taxon>
        <taxon>Ascomycota</taxon>
        <taxon>Pezizomycotina</taxon>
        <taxon>Sordariomycetes</taxon>
        <taxon>Sordariomycetidae</taxon>
        <taxon>Diaporthales</taxon>
        <taxon>Diaporthaceae</taxon>
        <taxon>Diaporthe</taxon>
    </lineage>
</organism>
<keyword evidence="2" id="KW-0964">Secreted</keyword>
<dbReference type="AlphaFoldDB" id="A0AAD9SIV2"/>
<evidence type="ECO:0000313" key="5">
    <source>
        <dbReference type="Proteomes" id="UP001265746"/>
    </source>
</evidence>
<proteinExistence type="predicted"/>
<comment type="caution">
    <text evidence="4">The sequence shown here is derived from an EMBL/GenBank/DDBJ whole genome shotgun (WGS) entry which is preliminary data.</text>
</comment>
<reference evidence="4" key="1">
    <citation type="submission" date="2023-06" db="EMBL/GenBank/DDBJ databases">
        <authorList>
            <person name="Noh H."/>
        </authorList>
    </citation>
    <scope>NUCLEOTIDE SEQUENCE</scope>
    <source>
        <strain evidence="4">DUCC20226</strain>
    </source>
</reference>
<evidence type="ECO:0000256" key="2">
    <source>
        <dbReference type="ARBA" id="ARBA00022525"/>
    </source>
</evidence>
<dbReference type="EMBL" id="JAUJFL010000002">
    <property type="protein sequence ID" value="KAK2609409.1"/>
    <property type="molecule type" value="Genomic_DNA"/>
</dbReference>
<evidence type="ECO:0000256" key="1">
    <source>
        <dbReference type="ARBA" id="ARBA00004613"/>
    </source>
</evidence>
<dbReference type="Proteomes" id="UP001265746">
    <property type="component" value="Unassembled WGS sequence"/>
</dbReference>
<dbReference type="GO" id="GO:0008200">
    <property type="term" value="F:ion channel inhibitor activity"/>
    <property type="evidence" value="ECO:0007669"/>
    <property type="project" value="InterPro"/>
</dbReference>
<gene>
    <name evidence="4" type="ORF">N8I77_002906</name>
</gene>
<dbReference type="GO" id="GO:0005576">
    <property type="term" value="C:extracellular region"/>
    <property type="evidence" value="ECO:0007669"/>
    <property type="project" value="UniProtKB-SubCell"/>
</dbReference>
<name>A0AAD9SIV2_PHOAM</name>
<dbReference type="InterPro" id="IPR011696">
    <property type="entry name" value="Huwentoxin-1"/>
</dbReference>
<keyword evidence="5" id="KW-1185">Reference proteome</keyword>
<keyword evidence="3" id="KW-1015">Disulfide bond</keyword>
<accession>A0AAD9SIV2</accession>
<evidence type="ECO:0000256" key="3">
    <source>
        <dbReference type="ARBA" id="ARBA00023157"/>
    </source>
</evidence>
<sequence length="109" mass="12201">MQSKECDRKYIRAYISSNFLRYSDSKFINKDIRTNLLKAKLPKLRFKMRFSLTTIAIALLGSAMALPSSDVNHVEERAAQCGGEFDYCASDADCCSGYACYTKGSVCVE</sequence>
<evidence type="ECO:0000313" key="4">
    <source>
        <dbReference type="EMBL" id="KAK2609409.1"/>
    </source>
</evidence>
<comment type="subcellular location">
    <subcellularLocation>
        <location evidence="1">Secreted</location>
    </subcellularLocation>
</comment>
<protein>
    <submittedName>
        <fullName evidence="4">Uncharacterized protein</fullName>
    </submittedName>
</protein>
<dbReference type="Pfam" id="PF07740">
    <property type="entry name" value="Toxin_12"/>
    <property type="match status" value="1"/>
</dbReference>